<dbReference type="Pfam" id="PF17917">
    <property type="entry name" value="RT_RNaseH"/>
    <property type="match status" value="1"/>
</dbReference>
<keyword evidence="9" id="KW-1185">Reference proteome</keyword>
<dbReference type="Proteomes" id="UP001234989">
    <property type="component" value="Chromosome 3"/>
</dbReference>
<dbReference type="InterPro" id="IPR041373">
    <property type="entry name" value="RT_RNaseH"/>
</dbReference>
<dbReference type="InterPro" id="IPR043502">
    <property type="entry name" value="DNA/RNA_pol_sf"/>
</dbReference>
<evidence type="ECO:0000256" key="5">
    <source>
        <dbReference type="ARBA" id="ARBA00022801"/>
    </source>
</evidence>
<dbReference type="InterPro" id="IPR050951">
    <property type="entry name" value="Retrovirus_Pol_polyprotein"/>
</dbReference>
<evidence type="ECO:0000256" key="3">
    <source>
        <dbReference type="ARBA" id="ARBA00022722"/>
    </source>
</evidence>
<dbReference type="GO" id="GO:0003964">
    <property type="term" value="F:RNA-directed DNA polymerase activity"/>
    <property type="evidence" value="ECO:0007669"/>
    <property type="project" value="UniProtKB-KW"/>
</dbReference>
<keyword evidence="1" id="KW-0808">Transferase</keyword>
<dbReference type="SUPFAM" id="SSF56672">
    <property type="entry name" value="DNA/RNA polymerases"/>
    <property type="match status" value="1"/>
</dbReference>
<organism evidence="8 9">
    <name type="scientific">Solanum verrucosum</name>
    <dbReference type="NCBI Taxonomy" id="315347"/>
    <lineage>
        <taxon>Eukaryota</taxon>
        <taxon>Viridiplantae</taxon>
        <taxon>Streptophyta</taxon>
        <taxon>Embryophyta</taxon>
        <taxon>Tracheophyta</taxon>
        <taxon>Spermatophyta</taxon>
        <taxon>Magnoliopsida</taxon>
        <taxon>eudicotyledons</taxon>
        <taxon>Gunneridae</taxon>
        <taxon>Pentapetalae</taxon>
        <taxon>asterids</taxon>
        <taxon>lamiids</taxon>
        <taxon>Solanales</taxon>
        <taxon>Solanaceae</taxon>
        <taxon>Solanoideae</taxon>
        <taxon>Solaneae</taxon>
        <taxon>Solanum</taxon>
    </lineage>
</organism>
<proteinExistence type="predicted"/>
<dbReference type="PANTHER" id="PTHR37984">
    <property type="entry name" value="PROTEIN CBG26694"/>
    <property type="match status" value="1"/>
</dbReference>
<name>A0AAF0TGP6_SOLVR</name>
<keyword evidence="4" id="KW-0255">Endonuclease</keyword>
<reference evidence="8" key="1">
    <citation type="submission" date="2023-08" db="EMBL/GenBank/DDBJ databases">
        <title>A de novo genome assembly of Solanum verrucosum Schlechtendal, a Mexican diploid species geographically isolated from the other diploid A-genome species in potato relatives.</title>
        <authorList>
            <person name="Hosaka K."/>
        </authorList>
    </citation>
    <scope>NUCLEOTIDE SEQUENCE</scope>
    <source>
        <tissue evidence="8">Young leaves</tissue>
    </source>
</reference>
<evidence type="ECO:0000313" key="9">
    <source>
        <dbReference type="Proteomes" id="UP001234989"/>
    </source>
</evidence>
<evidence type="ECO:0000256" key="4">
    <source>
        <dbReference type="ARBA" id="ARBA00022759"/>
    </source>
</evidence>
<dbReference type="CDD" id="cd09274">
    <property type="entry name" value="RNase_HI_RT_Ty3"/>
    <property type="match status" value="1"/>
</dbReference>
<dbReference type="PANTHER" id="PTHR37984:SF5">
    <property type="entry name" value="PROTEIN NYNRIN-LIKE"/>
    <property type="match status" value="1"/>
</dbReference>
<gene>
    <name evidence="8" type="ORF">MTR67_013222</name>
</gene>
<evidence type="ECO:0000256" key="2">
    <source>
        <dbReference type="ARBA" id="ARBA00022695"/>
    </source>
</evidence>
<keyword evidence="5" id="KW-0378">Hydrolase</keyword>
<evidence type="ECO:0000313" key="8">
    <source>
        <dbReference type="EMBL" id="WMV19837.1"/>
    </source>
</evidence>
<dbReference type="AlphaFoldDB" id="A0AAF0TGP6"/>
<evidence type="ECO:0000256" key="1">
    <source>
        <dbReference type="ARBA" id="ARBA00022679"/>
    </source>
</evidence>
<keyword evidence="3" id="KW-0540">Nuclease</keyword>
<dbReference type="GO" id="GO:0016787">
    <property type="term" value="F:hydrolase activity"/>
    <property type="evidence" value="ECO:0007669"/>
    <property type="project" value="UniProtKB-KW"/>
</dbReference>
<dbReference type="GO" id="GO:0004519">
    <property type="term" value="F:endonuclease activity"/>
    <property type="evidence" value="ECO:0007669"/>
    <property type="project" value="UniProtKB-KW"/>
</dbReference>
<accession>A0AAF0TGP6</accession>
<dbReference type="EMBL" id="CP133614">
    <property type="protein sequence ID" value="WMV19837.1"/>
    <property type="molecule type" value="Genomic_DNA"/>
</dbReference>
<feature type="domain" description="Reverse transcriptase RNase H-like" evidence="7">
    <location>
        <begin position="5"/>
        <end position="78"/>
    </location>
</feature>
<sequence>MDTPLHLIAFFSQKLSPPMQAASTYTREMFAIIEVVQKWRQYLLGRKFLIIKDQQPLKALTNQVIQTPEQQCWLSKLIGFDFEILYHPSKLNSVADALSRVPTMMALTLVVTEIGLINKLRQLNRINAKLFDLQHQLCTDPASLPQFSFQEGFLLFRNRLVIPPDHDLKKPLLKEFHSSKIGGDAADTPTRWFPLLPWAEFWYNTSYQHISKLTHFELVYGRPSPTIARYVLDGNTTPVVADSLGQRDDTLALLKSNLQFAQARMKRYADKGCKDVAFQIGDWVFVRLRPYRQLSLRLERHTKLSRRFFGPFQQVTPIDLLDHSSSLMLSPESILDSRTITKGARSSGRSYLLKMVLILSANNFPT</sequence>
<keyword evidence="6" id="KW-0695">RNA-directed DNA polymerase</keyword>
<evidence type="ECO:0000259" key="7">
    <source>
        <dbReference type="Pfam" id="PF17917"/>
    </source>
</evidence>
<keyword evidence="2" id="KW-0548">Nucleotidyltransferase</keyword>
<evidence type="ECO:0000256" key="6">
    <source>
        <dbReference type="ARBA" id="ARBA00022918"/>
    </source>
</evidence>
<protein>
    <recommendedName>
        <fullName evidence="7">Reverse transcriptase RNase H-like domain-containing protein</fullName>
    </recommendedName>
</protein>